<accession>A0A9P0G5R8</accession>
<feature type="compositionally biased region" description="Low complexity" evidence="1">
    <location>
        <begin position="158"/>
        <end position="167"/>
    </location>
</feature>
<evidence type="ECO:0000256" key="1">
    <source>
        <dbReference type="SAM" id="MobiDB-lite"/>
    </source>
</evidence>
<keyword evidence="3" id="KW-1185">Reference proteome</keyword>
<gene>
    <name evidence="2" type="ORF">PSYICH_LOCUS2416</name>
</gene>
<organism evidence="2 3">
    <name type="scientific">Psylliodes chrysocephalus</name>
    <dbReference type="NCBI Taxonomy" id="3402493"/>
    <lineage>
        <taxon>Eukaryota</taxon>
        <taxon>Metazoa</taxon>
        <taxon>Ecdysozoa</taxon>
        <taxon>Arthropoda</taxon>
        <taxon>Hexapoda</taxon>
        <taxon>Insecta</taxon>
        <taxon>Pterygota</taxon>
        <taxon>Neoptera</taxon>
        <taxon>Endopterygota</taxon>
        <taxon>Coleoptera</taxon>
        <taxon>Polyphaga</taxon>
        <taxon>Cucujiformia</taxon>
        <taxon>Chrysomeloidea</taxon>
        <taxon>Chrysomelidae</taxon>
        <taxon>Galerucinae</taxon>
        <taxon>Alticini</taxon>
        <taxon>Psylliodes</taxon>
    </lineage>
</organism>
<feature type="region of interest" description="Disordered" evidence="1">
    <location>
        <begin position="139"/>
        <end position="170"/>
    </location>
</feature>
<evidence type="ECO:0000313" key="3">
    <source>
        <dbReference type="Proteomes" id="UP001153636"/>
    </source>
</evidence>
<feature type="compositionally biased region" description="Basic residues" evidence="1">
    <location>
        <begin position="143"/>
        <end position="154"/>
    </location>
</feature>
<dbReference type="EMBL" id="OV651823">
    <property type="protein sequence ID" value="CAH1100953.1"/>
    <property type="molecule type" value="Genomic_DNA"/>
</dbReference>
<dbReference type="OrthoDB" id="6783564at2759"/>
<protein>
    <submittedName>
        <fullName evidence="2">Uncharacterized protein</fullName>
    </submittedName>
</protein>
<proteinExistence type="predicted"/>
<sequence>MMFQQQHYLFNQRRLTVNPRLLLPSRIQMPQKNVDPYLENPTSVKDKHTTTTSATNLTISFYAASKALQKTPPLKEIMSPSDILPLPIVVPKNLKKAGKRRRGETAIITSSPYLLELKENLDKPTSKAVKSVKRKLCEDHNAKNRPKKLRKSRKISTDSESSTEEPTNYYQDSDFEESKFLYAKDITTLNKEKENEFTLIHKDIDPENFVLVTLTEITKGK</sequence>
<reference evidence="2" key="1">
    <citation type="submission" date="2022-01" db="EMBL/GenBank/DDBJ databases">
        <authorList>
            <person name="King R."/>
        </authorList>
    </citation>
    <scope>NUCLEOTIDE SEQUENCE</scope>
</reference>
<name>A0A9P0G5R8_9CUCU</name>
<dbReference type="Proteomes" id="UP001153636">
    <property type="component" value="Chromosome 11"/>
</dbReference>
<evidence type="ECO:0000313" key="2">
    <source>
        <dbReference type="EMBL" id="CAH1100953.1"/>
    </source>
</evidence>
<dbReference type="AlphaFoldDB" id="A0A9P0G5R8"/>